<dbReference type="PATRIC" id="fig|1486262.3.peg.4408"/>
<dbReference type="HOGENOM" id="CLU_2508802_0_0_5"/>
<dbReference type="AlphaFoldDB" id="A0A0D5LV43"/>
<dbReference type="EMBL" id="CP010803">
    <property type="protein sequence ID" value="AJY47637.1"/>
    <property type="molecule type" value="Genomic_DNA"/>
</dbReference>
<dbReference type="KEGG" id="mey:TM49_21330"/>
<protein>
    <submittedName>
        <fullName evidence="1">Uncharacterized protein</fullName>
    </submittedName>
</protein>
<dbReference type="RefSeq" id="WP_045684189.1">
    <property type="nucleotide sequence ID" value="NZ_CP010803.1"/>
</dbReference>
<sequence>MAGEAMKRAIEERYAVLCARVEAAAGSDAKDDALREDFAELAAMMIAYAHETGEKEALDAALSLSSARASDRLSLAERARRLIDD</sequence>
<name>A0A0D5LV43_MAREN</name>
<evidence type="ECO:0000313" key="2">
    <source>
        <dbReference type="Proteomes" id="UP000032611"/>
    </source>
</evidence>
<organism evidence="1 2">
    <name type="scientific">Martelella endophytica</name>
    <dbReference type="NCBI Taxonomy" id="1486262"/>
    <lineage>
        <taxon>Bacteria</taxon>
        <taxon>Pseudomonadati</taxon>
        <taxon>Pseudomonadota</taxon>
        <taxon>Alphaproteobacteria</taxon>
        <taxon>Hyphomicrobiales</taxon>
        <taxon>Aurantimonadaceae</taxon>
        <taxon>Martelella</taxon>
    </lineage>
</organism>
<evidence type="ECO:0000313" key="1">
    <source>
        <dbReference type="EMBL" id="AJY47637.1"/>
    </source>
</evidence>
<reference evidence="1 2" key="1">
    <citation type="journal article" date="2015" name="Genome Announc.">
        <title>Complete genome sequence of Martelella endophytica YC6887, which has antifungal activity associated with a halophyte.</title>
        <authorList>
            <person name="Khan A."/>
            <person name="Khan H."/>
            <person name="Chung E.J."/>
            <person name="Hossain M.T."/>
            <person name="Chung Y.R."/>
        </authorList>
    </citation>
    <scope>NUCLEOTIDE SEQUENCE [LARGE SCALE GENOMIC DNA]</scope>
    <source>
        <strain evidence="1">YC6887</strain>
    </source>
</reference>
<gene>
    <name evidence="1" type="ORF">TM49_21330</name>
</gene>
<accession>A0A0D5LV43</accession>
<dbReference type="STRING" id="1486262.TM49_21330"/>
<dbReference type="Proteomes" id="UP000032611">
    <property type="component" value="Chromosome"/>
</dbReference>
<dbReference type="OrthoDB" id="9936501at2"/>
<keyword evidence="2" id="KW-1185">Reference proteome</keyword>
<proteinExistence type="predicted"/>